<feature type="region of interest" description="Disordered" evidence="1">
    <location>
        <begin position="1189"/>
        <end position="1222"/>
    </location>
</feature>
<feature type="compositionally biased region" description="Polar residues" evidence="1">
    <location>
        <begin position="53"/>
        <end position="62"/>
    </location>
</feature>
<dbReference type="OrthoDB" id="552902at2759"/>
<accession>A0A2K3DD19</accession>
<feature type="compositionally biased region" description="Polar residues" evidence="1">
    <location>
        <begin position="1494"/>
        <end position="1504"/>
    </location>
</feature>
<protein>
    <submittedName>
        <fullName evidence="2">Uncharacterized protein</fullName>
    </submittedName>
</protein>
<dbReference type="KEGG" id="cre:CHLRE_09g397803v5"/>
<feature type="region of interest" description="Disordered" evidence="1">
    <location>
        <begin position="493"/>
        <end position="616"/>
    </location>
</feature>
<feature type="compositionally biased region" description="Polar residues" evidence="1">
    <location>
        <begin position="494"/>
        <end position="505"/>
    </location>
</feature>
<feature type="compositionally biased region" description="Low complexity" evidence="1">
    <location>
        <begin position="1435"/>
        <end position="1447"/>
    </location>
</feature>
<feature type="compositionally biased region" description="Gly residues" evidence="1">
    <location>
        <begin position="2202"/>
        <end position="2211"/>
    </location>
</feature>
<dbReference type="RefSeq" id="XP_042920869.1">
    <property type="nucleotide sequence ID" value="XM_043065860.1"/>
</dbReference>
<reference evidence="2 3" key="1">
    <citation type="journal article" date="2007" name="Science">
        <title>The Chlamydomonas genome reveals the evolution of key animal and plant functions.</title>
        <authorList>
            <person name="Merchant S.S."/>
            <person name="Prochnik S.E."/>
            <person name="Vallon O."/>
            <person name="Harris E.H."/>
            <person name="Karpowicz S.J."/>
            <person name="Witman G.B."/>
            <person name="Terry A."/>
            <person name="Salamov A."/>
            <person name="Fritz-Laylin L.K."/>
            <person name="Marechal-Drouard L."/>
            <person name="Marshall W.F."/>
            <person name="Qu L.H."/>
            <person name="Nelson D.R."/>
            <person name="Sanderfoot A.A."/>
            <person name="Spalding M.H."/>
            <person name="Kapitonov V.V."/>
            <person name="Ren Q."/>
            <person name="Ferris P."/>
            <person name="Lindquist E."/>
            <person name="Shapiro H."/>
            <person name="Lucas S.M."/>
            <person name="Grimwood J."/>
            <person name="Schmutz J."/>
            <person name="Cardol P."/>
            <person name="Cerutti H."/>
            <person name="Chanfreau G."/>
            <person name="Chen C.L."/>
            <person name="Cognat V."/>
            <person name="Croft M.T."/>
            <person name="Dent R."/>
            <person name="Dutcher S."/>
            <person name="Fernandez E."/>
            <person name="Fukuzawa H."/>
            <person name="Gonzalez-Ballester D."/>
            <person name="Gonzalez-Halphen D."/>
            <person name="Hallmann A."/>
            <person name="Hanikenne M."/>
            <person name="Hippler M."/>
            <person name="Inwood W."/>
            <person name="Jabbari K."/>
            <person name="Kalanon M."/>
            <person name="Kuras R."/>
            <person name="Lefebvre P.A."/>
            <person name="Lemaire S.D."/>
            <person name="Lobanov A.V."/>
            <person name="Lohr M."/>
            <person name="Manuell A."/>
            <person name="Meier I."/>
            <person name="Mets L."/>
            <person name="Mittag M."/>
            <person name="Mittelmeier T."/>
            <person name="Moroney J.V."/>
            <person name="Moseley J."/>
            <person name="Napoli C."/>
            <person name="Nedelcu A.M."/>
            <person name="Niyogi K."/>
            <person name="Novoselov S.V."/>
            <person name="Paulsen I.T."/>
            <person name="Pazour G."/>
            <person name="Purton S."/>
            <person name="Ral J.P."/>
            <person name="Riano-Pachon D.M."/>
            <person name="Riekhof W."/>
            <person name="Rymarquis L."/>
            <person name="Schroda M."/>
            <person name="Stern D."/>
            <person name="Umen J."/>
            <person name="Willows R."/>
            <person name="Wilson N."/>
            <person name="Zimmer S.L."/>
            <person name="Allmer J."/>
            <person name="Balk J."/>
            <person name="Bisova K."/>
            <person name="Chen C.J."/>
            <person name="Elias M."/>
            <person name="Gendler K."/>
            <person name="Hauser C."/>
            <person name="Lamb M.R."/>
            <person name="Ledford H."/>
            <person name="Long J.C."/>
            <person name="Minagawa J."/>
            <person name="Page M.D."/>
            <person name="Pan J."/>
            <person name="Pootakham W."/>
            <person name="Roje S."/>
            <person name="Rose A."/>
            <person name="Stahlberg E."/>
            <person name="Terauchi A.M."/>
            <person name="Yang P."/>
            <person name="Ball S."/>
            <person name="Bowler C."/>
            <person name="Dieckmann C.L."/>
            <person name="Gladyshev V.N."/>
            <person name="Green P."/>
            <person name="Jorgensen R."/>
            <person name="Mayfield S."/>
            <person name="Mueller-Roeber B."/>
            <person name="Rajamani S."/>
            <person name="Sayre R.T."/>
            <person name="Brokstein P."/>
            <person name="Dubchak I."/>
            <person name="Goodstein D."/>
            <person name="Hornick L."/>
            <person name="Huang Y.W."/>
            <person name="Jhaveri J."/>
            <person name="Luo Y."/>
            <person name="Martinez D."/>
            <person name="Ngau W.C."/>
            <person name="Otillar B."/>
            <person name="Poliakov A."/>
            <person name="Porter A."/>
            <person name="Szajkowski L."/>
            <person name="Werner G."/>
            <person name="Zhou K."/>
            <person name="Grigoriev I.V."/>
            <person name="Rokhsar D.S."/>
            <person name="Grossman A.R."/>
        </authorList>
    </citation>
    <scope>NUCLEOTIDE SEQUENCE [LARGE SCALE GENOMIC DNA]</scope>
    <source>
        <strain evidence="3">CC-503</strain>
    </source>
</reference>
<organism evidence="2 3">
    <name type="scientific">Chlamydomonas reinhardtii</name>
    <name type="common">Chlamydomonas smithii</name>
    <dbReference type="NCBI Taxonomy" id="3055"/>
    <lineage>
        <taxon>Eukaryota</taxon>
        <taxon>Viridiplantae</taxon>
        <taxon>Chlorophyta</taxon>
        <taxon>core chlorophytes</taxon>
        <taxon>Chlorophyceae</taxon>
        <taxon>CS clade</taxon>
        <taxon>Chlamydomonadales</taxon>
        <taxon>Chlamydomonadaceae</taxon>
        <taxon>Chlamydomonas</taxon>
    </lineage>
</organism>
<keyword evidence="3" id="KW-1185">Reference proteome</keyword>
<feature type="compositionally biased region" description="Low complexity" evidence="1">
    <location>
        <begin position="888"/>
        <end position="900"/>
    </location>
</feature>
<feature type="compositionally biased region" description="Polar residues" evidence="1">
    <location>
        <begin position="1734"/>
        <end position="1752"/>
    </location>
</feature>
<proteinExistence type="predicted"/>
<dbReference type="Proteomes" id="UP000006906">
    <property type="component" value="Chromosome 9"/>
</dbReference>
<dbReference type="InParanoid" id="A0A2K3DD19"/>
<feature type="compositionally biased region" description="Low complexity" evidence="1">
    <location>
        <begin position="1194"/>
        <end position="1203"/>
    </location>
</feature>
<dbReference type="Gene3D" id="3.50.50.60">
    <property type="entry name" value="FAD/NAD(P)-binding domain"/>
    <property type="match status" value="1"/>
</dbReference>
<feature type="region of interest" description="Disordered" evidence="1">
    <location>
        <begin position="1710"/>
        <end position="1752"/>
    </location>
</feature>
<feature type="region of interest" description="Disordered" evidence="1">
    <location>
        <begin position="1409"/>
        <end position="1447"/>
    </location>
</feature>
<feature type="region of interest" description="Disordered" evidence="1">
    <location>
        <begin position="1270"/>
        <end position="1337"/>
    </location>
</feature>
<feature type="compositionally biased region" description="Low complexity" evidence="1">
    <location>
        <begin position="579"/>
        <end position="616"/>
    </location>
</feature>
<evidence type="ECO:0000256" key="1">
    <source>
        <dbReference type="SAM" id="MobiDB-lite"/>
    </source>
</evidence>
<evidence type="ECO:0000313" key="2">
    <source>
        <dbReference type="EMBL" id="PNW78430.1"/>
    </source>
</evidence>
<feature type="region of interest" description="Disordered" evidence="1">
    <location>
        <begin position="2310"/>
        <end position="2351"/>
    </location>
</feature>
<dbReference type="ExpressionAtlas" id="A0A2K3DD19">
    <property type="expression patterns" value="baseline and differential"/>
</dbReference>
<feature type="compositionally biased region" description="Low complexity" evidence="1">
    <location>
        <begin position="541"/>
        <end position="562"/>
    </location>
</feature>
<feature type="compositionally biased region" description="Low complexity" evidence="1">
    <location>
        <begin position="1278"/>
        <end position="1296"/>
    </location>
</feature>
<feature type="compositionally biased region" description="Polar residues" evidence="1">
    <location>
        <begin position="2005"/>
        <end position="2023"/>
    </location>
</feature>
<name>A0A2K3DD19_CHLRE</name>
<feature type="region of interest" description="Disordered" evidence="1">
    <location>
        <begin position="884"/>
        <end position="944"/>
    </location>
</feature>
<gene>
    <name evidence="2" type="ORF">CHLRE_09g397803v5</name>
</gene>
<feature type="region of interest" description="Disordered" evidence="1">
    <location>
        <begin position="785"/>
        <end position="818"/>
    </location>
</feature>
<dbReference type="FunFam" id="3.50.50.60:FF:000479">
    <property type="entry name" value="Predicted protein"/>
    <property type="match status" value="1"/>
</dbReference>
<dbReference type="PaxDb" id="3055-EDP02619"/>
<dbReference type="Gramene" id="PNW78430">
    <property type="protein sequence ID" value="PNW78430"/>
    <property type="gene ID" value="CHLRE_09g397803v5"/>
</dbReference>
<feature type="compositionally biased region" description="Gly residues" evidence="1">
    <location>
        <begin position="929"/>
        <end position="941"/>
    </location>
</feature>
<feature type="region of interest" description="Disordered" evidence="1">
    <location>
        <begin position="2142"/>
        <end position="2163"/>
    </location>
</feature>
<feature type="region of interest" description="Disordered" evidence="1">
    <location>
        <begin position="42"/>
        <end position="62"/>
    </location>
</feature>
<dbReference type="InterPro" id="IPR036188">
    <property type="entry name" value="FAD/NAD-bd_sf"/>
</dbReference>
<dbReference type="EMBL" id="CM008970">
    <property type="protein sequence ID" value="PNW78430.1"/>
    <property type="molecule type" value="Genomic_DNA"/>
</dbReference>
<feature type="region of interest" description="Disordered" evidence="1">
    <location>
        <begin position="1838"/>
        <end position="1872"/>
    </location>
</feature>
<feature type="region of interest" description="Disordered" evidence="1">
    <location>
        <begin position="2198"/>
        <end position="2228"/>
    </location>
</feature>
<dbReference type="GeneID" id="5720193"/>
<feature type="region of interest" description="Disordered" evidence="1">
    <location>
        <begin position="1492"/>
        <end position="1522"/>
    </location>
</feature>
<dbReference type="GO" id="GO:0004497">
    <property type="term" value="F:monooxygenase activity"/>
    <property type="evidence" value="ECO:0000318"/>
    <property type="project" value="GO_Central"/>
</dbReference>
<feature type="region of interest" description="Disordered" evidence="1">
    <location>
        <begin position="2004"/>
        <end position="2024"/>
    </location>
</feature>
<sequence length="2351" mass="235653">MSALIQHVDVLVVGKQKESEVVSNALAKAHFTVLVVAPGARDAPSGTHHEVTPGTTLRTNRLSPDCTTTGAPCASGYLQLRSLDLGQTEQPRQPVWVAQCTVEHVVRRDVEAVEAAAVATQATAQAAQDEAARQYEVRARFVIVASPGPLPFTPHKVAELITQHQQATVNTAACFRLAHVAEVTPETLLASAGGVTVLGAGSQAWDTASATALLLQDSSSVQLISEPGGATQTAAEMPNQQLLSSARRRALAASLQPHYTAPQPGPLGKALRAPAKRRFWALVKDKLTLGRGVGGSSSGSSSSGAGEHLVLWAPSLHDPRFMPFLSAPLRQALLGGADGAEGAGDMVLYRGMVHPDVPGLAFMGLEAHAGSSLLMLELQAQWLAAHLAGRLALPPAAAMRADVAAQRVWRSGALAHPLTSVGGSLARSHRRLYLEQLMRDIGSSTVLTSGRNEDAAATTAGRSPILPRAAGQQQETACDDAMLDSVAEDPHWLLSTQQGPGTTQPEAGYAGEGSRRSAPLLSSTPHGKLPSFRRPPPQRTSAPAALRAAAANATYAGGSSSSVPLPTHGQTTEDGRGSGARSSVAGSMRTSNRSLFRSGSSASDRSSSNRSGRNSVVSWVSSWGRSSRPSGKALSATPADIATAAPTTLAAAHAAAGAAGNAFTAPPSIAEVTASSVARTTAASPGSHLQQPQLSYAAMDVVAATSAAASPGSAPTLLRPLAHSTPIPLSSSPAQLSMVTARIGGPQPPERRLLRRVRTALLLSASGAALATAAGFSLQATLPDLEPKSPPAAPRPCKATSSVGGGERLGTEQKAHTAATNGRVLPAGYVRAVSYTSLAAAGVGGGARHSSAGFVSAAASPMGPSPRQSSGAVMHCRITAGAAGAGATGRASLGSSGTRGNTHTAPGQLTGTSSDTPRTHTSQVQPPVGGSGRSGPRGSGTSGISMAVGALRRTQSARHAAASVAPAFHVGARSPAGTIREVLPVVQHLTPVALGITDAATQPVPLQCGSSSVTAAHAGSQAFGHQSLLQPTAACGSQSSRADAATSSMFLAVSDAAVRRNRTQRAAASWSSNSSAFSPLVQQQALSPCASHQSLVDRLASAEDVPELQLLLPAAPMASGPRSSPNHPHIGAAGDLNAYQTISAERAGAWPHGSPIAALAGPQPVVSTGAAAAAALLNSRFTASFGEPGADLGSSSSSSSSSSGTNGAPTGQSTNGTGGGLHGILGSLTLSGDGGGGTSDAAGLNRRLATIPEKHSASLSSVAAAALLGAEGPGTTGTEGPSTGPSTGPCTGPSAGARSTLAASHVSPGPTACSAVGEEAATPANEAVEPQEAAFDRTSGQAWLADGPDQAPPAALTAVPVMLSTPPAAPLSLAAAAVSPVAGAPDAAPRVSPAIETRLNPRGLESASAQFPMGGTPPRANLRPVDLSQTPTRGATSATPSSVASARPASLRASVALRFEDGSQSLPTALQRTPAPASALRGVWQQLPAARTHLASSAAPSSHVSDGLPAAHPEVRRERTSSPAPLMTPRVAVARASAAGTCTAACAEWPLAVSPGMRLMQRARQTWSGLAGSSGRRSAGGDGGRSSAVRFTADTCAMRCADLSAAWEGYGGSRACGSQPHAASSGGVTGAVDQTVAATAVATATTAGISSNSGRRQRISWAGGAAGISAMLSRPLSRHNSSKCRSLGGLLAEAAEAAVLPYSKRLSAGAGGSSAAATPMDSTPAAGGGSSSSVAQLTSQPRMYESAASNHTIPSPPAYAAVTSGSAYADALHTLQTRAVTLCGRPAAALECSPRRGRHAADSTAASLSVHRTRDSHAGPSALADASPVKCGGLLESASASPSWVPRPVGPTTERGEANPASPAQSVVRGGRAHYRTAPHWSLAACQNAPPFPGVSAAAVAQPLAAAASRPPIAAAFATSASALAVMDSEALQAWSTHASLPIPAFDPAASEADTATAAETWNMQVGLHMEGEAIGADLAGGGSLEVRLQWPHQALAIPDASRNAVHQSSPAAHQPLGGQQANGAVASPYMNRVMDTFGDDCPNSGKASRQGMSPCISPNLTPIHPQQAAALASAHRLHDRNLSQQLQQRQVTVTAPAAGLARQRGSPAQVVREASRVKQETLEREISSWLREALVVRSRLGSPASGAGSTRYAASAQASPGVRGDLSIAEDSMRLAAVGSSLHSAAGGSSLGASLGNGRSSLGGGPGGGRLAAHASRPGTGLTDYTSSPALHTVEAIVLTSGRPVPARTDGSFRATGGGRAYAELGTGAAGPMGARRPIDSAEAGGLAPGMTSSRSAFFRIWGPPAATVESSVHESTGADATTPPAVEAETSGPAPASGAFWANNFSGSS</sequence>
<evidence type="ECO:0000313" key="3">
    <source>
        <dbReference type="Proteomes" id="UP000006906"/>
    </source>
</evidence>
<feature type="region of interest" description="Disordered" evidence="1">
    <location>
        <begin position="449"/>
        <end position="478"/>
    </location>
</feature>
<feature type="compositionally biased region" description="Polar residues" evidence="1">
    <location>
        <begin position="901"/>
        <end position="925"/>
    </location>
</feature>